<dbReference type="EMBL" id="BPQJ01000003">
    <property type="protein sequence ID" value="GJD60664.1"/>
    <property type="molecule type" value="Genomic_DNA"/>
</dbReference>
<feature type="compositionally biased region" description="Basic residues" evidence="1">
    <location>
        <begin position="81"/>
        <end position="93"/>
    </location>
</feature>
<proteinExistence type="predicted"/>
<evidence type="ECO:0000313" key="3">
    <source>
        <dbReference type="Proteomes" id="UP001055286"/>
    </source>
</evidence>
<accession>A0AA37H821</accession>
<dbReference type="Proteomes" id="UP001055286">
    <property type="component" value="Unassembled WGS sequence"/>
</dbReference>
<reference evidence="2" key="2">
    <citation type="submission" date="2021-08" db="EMBL/GenBank/DDBJ databases">
        <authorList>
            <person name="Tani A."/>
            <person name="Ola A."/>
            <person name="Ogura Y."/>
            <person name="Katsura K."/>
            <person name="Hayashi T."/>
        </authorList>
    </citation>
    <scope>NUCLEOTIDE SEQUENCE</scope>
    <source>
        <strain evidence="2">JCM 32048</strain>
    </source>
</reference>
<keyword evidence="3" id="KW-1185">Reference proteome</keyword>
<feature type="compositionally biased region" description="Low complexity" evidence="1">
    <location>
        <begin position="1"/>
        <end position="24"/>
    </location>
</feature>
<feature type="compositionally biased region" description="Basic and acidic residues" evidence="1">
    <location>
        <begin position="151"/>
        <end position="161"/>
    </location>
</feature>
<evidence type="ECO:0000313" key="2">
    <source>
        <dbReference type="EMBL" id="GJD60664.1"/>
    </source>
</evidence>
<evidence type="ECO:0000256" key="1">
    <source>
        <dbReference type="SAM" id="MobiDB-lite"/>
    </source>
</evidence>
<gene>
    <name evidence="2" type="ORF">MPEAHAMD_0803</name>
</gene>
<dbReference type="AlphaFoldDB" id="A0AA37H821"/>
<comment type="caution">
    <text evidence="2">The sequence shown here is derived from an EMBL/GenBank/DDBJ whole genome shotgun (WGS) entry which is preliminary data.</text>
</comment>
<name>A0AA37H821_9HYPH</name>
<feature type="region of interest" description="Disordered" evidence="1">
    <location>
        <begin position="1"/>
        <end position="186"/>
    </location>
</feature>
<sequence length="262" mass="28226">MQRGPGWLLGRARRAGAPVPRTGADPLSGVGEERSNASMDGRPFGLRAVRRSAPKVRPGEPATSSGPGARRVRRTTTPSGSRRRSARHSRRCSGCHPTRRGEDCSPSRRRWPRWRQRTGDAAGEARPGLPQDRRQRREVRRHSPGPQPIRNEQRQAVDRAEICGGEAADDGRHAAKPMAEGSGGEAARRLGHALPLDGVAHRFAATPIKPEGRPPCGRAACRGSGGCLGRAGDAGKLGSYPKIPLERLYKNTTDMSMPQTAS</sequence>
<feature type="compositionally biased region" description="Basic residues" evidence="1">
    <location>
        <begin position="134"/>
        <end position="143"/>
    </location>
</feature>
<reference evidence="2" key="1">
    <citation type="journal article" date="2016" name="Front. Microbiol.">
        <title>Genome Sequence of the Piezophilic, Mesophilic Sulfate-Reducing Bacterium Desulfovibrio indicus J2T.</title>
        <authorList>
            <person name="Cao J."/>
            <person name="Maignien L."/>
            <person name="Shao Z."/>
            <person name="Alain K."/>
            <person name="Jebbar M."/>
        </authorList>
    </citation>
    <scope>NUCLEOTIDE SEQUENCE</scope>
    <source>
        <strain evidence="2">JCM 32048</strain>
    </source>
</reference>
<feature type="compositionally biased region" description="Basic residues" evidence="1">
    <location>
        <begin position="107"/>
        <end position="116"/>
    </location>
</feature>
<protein>
    <submittedName>
        <fullName evidence="2">Uncharacterized protein</fullName>
    </submittedName>
</protein>
<organism evidence="2 3">
    <name type="scientific">Methylobacterium frigidaeris</name>
    <dbReference type="NCBI Taxonomy" id="2038277"/>
    <lineage>
        <taxon>Bacteria</taxon>
        <taxon>Pseudomonadati</taxon>
        <taxon>Pseudomonadota</taxon>
        <taxon>Alphaproteobacteria</taxon>
        <taxon>Hyphomicrobiales</taxon>
        <taxon>Methylobacteriaceae</taxon>
        <taxon>Methylobacterium</taxon>
    </lineage>
</organism>